<dbReference type="InterPro" id="IPR018060">
    <property type="entry name" value="HTH_AraC"/>
</dbReference>
<dbReference type="Pfam" id="PF12833">
    <property type="entry name" value="HTH_18"/>
    <property type="match status" value="1"/>
</dbReference>
<accession>A0ABU4XKU8</accession>
<dbReference type="InterPro" id="IPR018062">
    <property type="entry name" value="HTH_AraC-typ_CS"/>
</dbReference>
<keyword evidence="1" id="KW-0805">Transcription regulation</keyword>
<name>A0ABU4XKU8_9HYPH</name>
<dbReference type="InterPro" id="IPR009057">
    <property type="entry name" value="Homeodomain-like_sf"/>
</dbReference>
<evidence type="ECO:0000256" key="2">
    <source>
        <dbReference type="ARBA" id="ARBA00023125"/>
    </source>
</evidence>
<dbReference type="InterPro" id="IPR052158">
    <property type="entry name" value="INH-QAR"/>
</dbReference>
<dbReference type="InterPro" id="IPR020449">
    <property type="entry name" value="Tscrpt_reg_AraC-type_HTH"/>
</dbReference>
<dbReference type="InterPro" id="IPR029062">
    <property type="entry name" value="Class_I_gatase-like"/>
</dbReference>
<keyword evidence="3" id="KW-0804">Transcription</keyword>
<evidence type="ECO:0000313" key="5">
    <source>
        <dbReference type="EMBL" id="MDX8475381.1"/>
    </source>
</evidence>
<dbReference type="EMBL" id="JAVIIZ010000019">
    <property type="protein sequence ID" value="MDX8475381.1"/>
    <property type="molecule type" value="Genomic_DNA"/>
</dbReference>
<protein>
    <submittedName>
        <fullName evidence="5">GlxA family transcriptional regulator</fullName>
    </submittedName>
</protein>
<keyword evidence="2" id="KW-0238">DNA-binding</keyword>
<dbReference type="PROSITE" id="PS01124">
    <property type="entry name" value="HTH_ARAC_FAMILY_2"/>
    <property type="match status" value="1"/>
</dbReference>
<reference evidence="5 6" key="1">
    <citation type="submission" date="2023-08" db="EMBL/GenBank/DDBJ databases">
        <title>Implementing the SeqCode for naming new Mesorhizobium species isolated from Vachellia karroo root nodules.</title>
        <authorList>
            <person name="Van Lill M."/>
        </authorList>
    </citation>
    <scope>NUCLEOTIDE SEQUENCE [LARGE SCALE GENOMIC DNA]</scope>
    <source>
        <strain evidence="5 6">VK23A</strain>
    </source>
</reference>
<comment type="caution">
    <text evidence="5">The sequence shown here is derived from an EMBL/GenBank/DDBJ whole genome shotgun (WGS) entry which is preliminary data.</text>
</comment>
<dbReference type="PROSITE" id="PS00041">
    <property type="entry name" value="HTH_ARAC_FAMILY_1"/>
    <property type="match status" value="1"/>
</dbReference>
<feature type="domain" description="HTH araC/xylS-type" evidence="4">
    <location>
        <begin position="222"/>
        <end position="320"/>
    </location>
</feature>
<dbReference type="SMART" id="SM00342">
    <property type="entry name" value="HTH_ARAC"/>
    <property type="match status" value="1"/>
</dbReference>
<evidence type="ECO:0000256" key="1">
    <source>
        <dbReference type="ARBA" id="ARBA00023015"/>
    </source>
</evidence>
<gene>
    <name evidence="5" type="ORF">RFM27_25130</name>
</gene>
<dbReference type="PANTHER" id="PTHR43130:SF3">
    <property type="entry name" value="HTH-TYPE TRANSCRIPTIONAL REGULATOR RV1931C"/>
    <property type="match status" value="1"/>
</dbReference>
<organism evidence="5 6">
    <name type="scientific">Mesorhizobium dulcispinae</name>
    <dbReference type="NCBI Taxonomy" id="3072316"/>
    <lineage>
        <taxon>Bacteria</taxon>
        <taxon>Pseudomonadati</taxon>
        <taxon>Pseudomonadota</taxon>
        <taxon>Alphaproteobacteria</taxon>
        <taxon>Hyphomicrobiales</taxon>
        <taxon>Phyllobacteriaceae</taxon>
        <taxon>Mesorhizobium</taxon>
    </lineage>
</organism>
<keyword evidence="6" id="KW-1185">Reference proteome</keyword>
<proteinExistence type="predicted"/>
<dbReference type="PRINTS" id="PR00032">
    <property type="entry name" value="HTHARAC"/>
</dbReference>
<evidence type="ECO:0000313" key="6">
    <source>
        <dbReference type="Proteomes" id="UP001271780"/>
    </source>
</evidence>
<sequence length="325" mass="36327">MDESVSRIQPLLVVGVILIPDFSLMSFSSLTEPLRGANRIAGEQRYSWTNLSVDGGSIRSSTGLAVPTVTLDEGGEFDILVVCGGHSDETYGNRELREYLRRMDRRKVRIGSVSTGSLVLADAGLLDGRRCTTHWGYIDALRASCPRAEVCDELYVVDGRIFTCAGGLAAMDAVLDIIRDRQGSDFSSMVAENFICGSTRRPEDRQRMALRHRLDIAHPTVIGAVALMEQFIEMPLRLPKIASRIGVSSRQLERLFMRHLHCSPAQHYVRIRLDEGRRLLRNTSMSVLEIAIHCGFNSTSHFSRAYRQRFGSLPSADRTWKGVLR</sequence>
<dbReference type="SUPFAM" id="SSF52317">
    <property type="entry name" value="Class I glutamine amidotransferase-like"/>
    <property type="match status" value="1"/>
</dbReference>
<evidence type="ECO:0000256" key="3">
    <source>
        <dbReference type="ARBA" id="ARBA00023163"/>
    </source>
</evidence>
<dbReference type="RefSeq" id="WP_320318290.1">
    <property type="nucleotide sequence ID" value="NZ_JAVIIX010000018.1"/>
</dbReference>
<dbReference type="InterPro" id="IPR002818">
    <property type="entry name" value="DJ-1/PfpI"/>
</dbReference>
<evidence type="ECO:0000259" key="4">
    <source>
        <dbReference type="PROSITE" id="PS01124"/>
    </source>
</evidence>
<dbReference type="PANTHER" id="PTHR43130">
    <property type="entry name" value="ARAC-FAMILY TRANSCRIPTIONAL REGULATOR"/>
    <property type="match status" value="1"/>
</dbReference>
<dbReference type="Gene3D" id="3.40.50.880">
    <property type="match status" value="1"/>
</dbReference>
<dbReference type="Pfam" id="PF01965">
    <property type="entry name" value="DJ-1_PfpI"/>
    <property type="match status" value="1"/>
</dbReference>
<dbReference type="Proteomes" id="UP001271780">
    <property type="component" value="Unassembled WGS sequence"/>
</dbReference>
<dbReference type="SUPFAM" id="SSF46689">
    <property type="entry name" value="Homeodomain-like"/>
    <property type="match status" value="1"/>
</dbReference>
<dbReference type="Gene3D" id="1.10.10.60">
    <property type="entry name" value="Homeodomain-like"/>
    <property type="match status" value="1"/>
</dbReference>
<dbReference type="CDD" id="cd03136">
    <property type="entry name" value="GATase1_AraC_ArgR_like"/>
    <property type="match status" value="1"/>
</dbReference>